<dbReference type="Pfam" id="PF04114">
    <property type="entry name" value="Gaa1"/>
    <property type="match status" value="1"/>
</dbReference>
<dbReference type="InParanoid" id="C1EGV6"/>
<dbReference type="GO" id="GO:0016255">
    <property type="term" value="P:attachment of GPI anchor to protein"/>
    <property type="evidence" value="ECO:0007669"/>
    <property type="project" value="TreeGrafter"/>
</dbReference>
<dbReference type="FunCoup" id="C1EGV6">
    <property type="interactions" value="1872"/>
</dbReference>
<sequence length="735" mass="76181">MRPRDAIVAGLRRVIRHHVAASTALYLLGVLAAALYPALARRTFVDENAFLVAQTTVGFDRRDARDASEHYRAAIDAARTSPGDVHRSDALRGWLEDELDALGMERYRQAFALDRHSWTRGDDDWGRRSDASSIDNATHGVNVHAVARAARGNGREGIVLATPIGAPGATLEADAAALALGLVVMRTIASAPWLAKDVAWLVADARWGPGDHGIAATDAWLREYHDPGSSTHHSAGHLTQHRRHRAQLSPSPLALFGRVGALQQAYVLELPEGAVADVASINVVGFNGALPNQDLLNVPVQLAKLAGFPRAGIFADSSRFSGTGGGDGDGGVKGGDLFDAVGAVVGGAPFAADLRRVAGFALALARGTPAGSHASFKSYAVDAVTVRMSGSRGVPTGGAHRRDGVSGEDAFLRLGTFAESAVRCSNNLLETLHHSMFYYVMVDDDRFLSIAEYVAPQGLMLASSLVTAIALAVIGTSTGGVASVFVAEKTRGKNGGKNGGKATPAATAPAHDWSSALALALLAHVAGWCVLLVATRTASTAAQLAAAYAGALATAAAALATWSNNVDGDEGSFDGDEGDGRVGARREPPWATLKVVALSVQVASLGALTFFNFALAVAVTAPLAPLQLWAHGGVGGAIKPWLRAALTLVAAPVLLVATSCAALGTDARACSLGDAAAAHVAWGERVHVLPLAWCVAWPGLVLAACVHLGGVRGWRRGASTREEEAPGGPEGKKRR</sequence>
<dbReference type="STRING" id="296587.C1EGV6"/>
<evidence type="ECO:0000313" key="2">
    <source>
        <dbReference type="EMBL" id="ACO67394.1"/>
    </source>
</evidence>
<dbReference type="InterPro" id="IPR007246">
    <property type="entry name" value="Gaa1"/>
</dbReference>
<feature type="transmembrane region" description="Helical" evidence="1">
    <location>
        <begin position="641"/>
        <end position="664"/>
    </location>
</feature>
<dbReference type="GeneID" id="8248865"/>
<dbReference type="PANTHER" id="PTHR13304">
    <property type="entry name" value="GLYCOSYLPHOSPHATIDYLINOSITOL ANCHOR ATTACHMENT 1 PROTEIN"/>
    <property type="match status" value="1"/>
</dbReference>
<keyword evidence="1" id="KW-0812">Transmembrane</keyword>
<feature type="transmembrane region" description="Helical" evidence="1">
    <location>
        <begin position="545"/>
        <end position="563"/>
    </location>
</feature>
<dbReference type="OrthoDB" id="498896at2759"/>
<name>C1EGV6_MICCC</name>
<dbReference type="RefSeq" id="XP_002506136.1">
    <property type="nucleotide sequence ID" value="XM_002506090.1"/>
</dbReference>
<keyword evidence="1" id="KW-1133">Transmembrane helix</keyword>
<keyword evidence="1" id="KW-0472">Membrane</keyword>
<keyword evidence="3" id="KW-1185">Reference proteome</keyword>
<organism evidence="2 3">
    <name type="scientific">Micromonas commoda (strain RCC299 / NOUM17 / CCMP2709)</name>
    <name type="common">Picoplanktonic green alga</name>
    <dbReference type="NCBI Taxonomy" id="296587"/>
    <lineage>
        <taxon>Eukaryota</taxon>
        <taxon>Viridiplantae</taxon>
        <taxon>Chlorophyta</taxon>
        <taxon>Mamiellophyceae</taxon>
        <taxon>Mamiellales</taxon>
        <taxon>Mamiellaceae</taxon>
        <taxon>Micromonas</taxon>
    </lineage>
</organism>
<feature type="transmembrane region" description="Helical" evidence="1">
    <location>
        <begin position="602"/>
        <end position="629"/>
    </location>
</feature>
<dbReference type="KEGG" id="mis:MICPUN_64008"/>
<gene>
    <name evidence="2" type="ORF">MICPUN_64008</name>
</gene>
<proteinExistence type="predicted"/>
<accession>C1EGV6</accession>
<feature type="transmembrane region" description="Helical" evidence="1">
    <location>
        <begin position="690"/>
        <end position="711"/>
    </location>
</feature>
<protein>
    <submittedName>
        <fullName evidence="2">Uncharacterized protein</fullName>
    </submittedName>
</protein>
<dbReference type="Proteomes" id="UP000002009">
    <property type="component" value="Chromosome 14"/>
</dbReference>
<evidence type="ECO:0000313" key="3">
    <source>
        <dbReference type="Proteomes" id="UP000002009"/>
    </source>
</evidence>
<evidence type="ECO:0000256" key="1">
    <source>
        <dbReference type="SAM" id="Phobius"/>
    </source>
</evidence>
<reference evidence="2 3" key="1">
    <citation type="journal article" date="2009" name="Science">
        <title>Green evolution and dynamic adaptations revealed by genomes of the marine picoeukaryotes Micromonas.</title>
        <authorList>
            <person name="Worden A.Z."/>
            <person name="Lee J.H."/>
            <person name="Mock T."/>
            <person name="Rouze P."/>
            <person name="Simmons M.P."/>
            <person name="Aerts A.L."/>
            <person name="Allen A.E."/>
            <person name="Cuvelier M.L."/>
            <person name="Derelle E."/>
            <person name="Everett M.V."/>
            <person name="Foulon E."/>
            <person name="Grimwood J."/>
            <person name="Gundlach H."/>
            <person name="Henrissat B."/>
            <person name="Napoli C."/>
            <person name="McDonald S.M."/>
            <person name="Parker M.S."/>
            <person name="Rombauts S."/>
            <person name="Salamov A."/>
            <person name="Von Dassow P."/>
            <person name="Badger J.H."/>
            <person name="Coutinho P.M."/>
            <person name="Demir E."/>
            <person name="Dubchak I."/>
            <person name="Gentemann C."/>
            <person name="Eikrem W."/>
            <person name="Gready J.E."/>
            <person name="John U."/>
            <person name="Lanier W."/>
            <person name="Lindquist E.A."/>
            <person name="Lucas S."/>
            <person name="Mayer K.F."/>
            <person name="Moreau H."/>
            <person name="Not F."/>
            <person name="Otillar R."/>
            <person name="Panaud O."/>
            <person name="Pangilinan J."/>
            <person name="Paulsen I."/>
            <person name="Piegu B."/>
            <person name="Poliakov A."/>
            <person name="Robbens S."/>
            <person name="Schmutz J."/>
            <person name="Toulza E."/>
            <person name="Wyss T."/>
            <person name="Zelensky A."/>
            <person name="Zhou K."/>
            <person name="Armbrust E.V."/>
            <person name="Bhattacharya D."/>
            <person name="Goodenough U.W."/>
            <person name="Van de Peer Y."/>
            <person name="Grigoriev I.V."/>
        </authorList>
    </citation>
    <scope>NUCLEOTIDE SEQUENCE [LARGE SCALE GENOMIC DNA]</scope>
    <source>
        <strain evidence="3">RCC299 / NOUM17</strain>
    </source>
</reference>
<dbReference type="AlphaFoldDB" id="C1EGV6"/>
<dbReference type="PANTHER" id="PTHR13304:SF0">
    <property type="entry name" value="GLYCOSYLPHOSPHATIDYLINOSITOL ANCHOR ATTACHMENT 1 PROTEIN"/>
    <property type="match status" value="1"/>
</dbReference>
<dbReference type="EMBL" id="CP001332">
    <property type="protein sequence ID" value="ACO67394.1"/>
    <property type="molecule type" value="Genomic_DNA"/>
</dbReference>
<dbReference type="GO" id="GO:0042765">
    <property type="term" value="C:GPI-anchor transamidase complex"/>
    <property type="evidence" value="ECO:0007669"/>
    <property type="project" value="InterPro"/>
</dbReference>
<dbReference type="eggNOG" id="KOG3566">
    <property type="taxonomic scope" value="Eukaryota"/>
</dbReference>
<dbReference type="OMA" id="MAIALWM"/>